<dbReference type="InterPro" id="IPR002110">
    <property type="entry name" value="Ankyrin_rpt"/>
</dbReference>
<protein>
    <recommendedName>
        <fullName evidence="6">Ankyrin repeats (3 copies)</fullName>
    </recommendedName>
</protein>
<reference evidence="5" key="1">
    <citation type="journal article" date="2019" name="Int. J. Syst. Evol. Microbiol.">
        <title>The Global Catalogue of Microorganisms (GCM) 10K type strain sequencing project: providing services to taxonomists for standard genome sequencing and annotation.</title>
        <authorList>
            <consortium name="The Broad Institute Genomics Platform"/>
            <consortium name="The Broad Institute Genome Sequencing Center for Infectious Disease"/>
            <person name="Wu L."/>
            <person name="Ma J."/>
        </authorList>
    </citation>
    <scope>NUCLEOTIDE SEQUENCE [LARGE SCALE GENOMIC DNA]</scope>
    <source>
        <strain evidence="5">CCM 7855</strain>
    </source>
</reference>
<keyword evidence="1" id="KW-0677">Repeat</keyword>
<comment type="caution">
    <text evidence="4">The sequence shown here is derived from an EMBL/GenBank/DDBJ whole genome shotgun (WGS) entry which is preliminary data.</text>
</comment>
<dbReference type="Proteomes" id="UP000632454">
    <property type="component" value="Unassembled WGS sequence"/>
</dbReference>
<proteinExistence type="predicted"/>
<evidence type="ECO:0000313" key="4">
    <source>
        <dbReference type="EMBL" id="GGF09582.1"/>
    </source>
</evidence>
<sequence length="411" mass="43709">MRHVEAIRARLWEYCEPATNASPADQFLRLACLNYAADDPTRPSQATTVLSENPTLPSTDLAVAAVVGDVPAVRAALSRNASVATEPTGPYDWSPLMYLAYGRVPTALADTIGAATLLLEAGADVNDGRFFDGLPIPFTVLTGVFGGGENAQPPHPHSTALARLLLERGAEPNDAQTLYNRMFTTADDFLEVLFEFGLGTGDGGPWRRELPDLLPSHTDALRDLLGWALNHDQVDRVELLARHGVDVVSPLGTGRTPIEVAVGNGHTRLAARLAELGAAVPVLDPVEAFVAAVMSGDAAAVAGTPAAVVDAARVARPELVVWAAGHGRVESVELLVESRFDIDALGRSDLPVSEPWQTALHTAVERDDAAMIMRLLELGADASVRDVRFDATPAQWADHLGHDDLAGLFEP</sequence>
<keyword evidence="5" id="KW-1185">Reference proteome</keyword>
<dbReference type="EMBL" id="BMCS01000001">
    <property type="protein sequence ID" value="GGF09582.1"/>
    <property type="molecule type" value="Genomic_DNA"/>
</dbReference>
<dbReference type="PROSITE" id="PS50297">
    <property type="entry name" value="ANK_REP_REGION"/>
    <property type="match status" value="1"/>
</dbReference>
<evidence type="ECO:0000256" key="3">
    <source>
        <dbReference type="PROSITE-ProRule" id="PRU00023"/>
    </source>
</evidence>
<name>A0ABQ1U381_9NOCA</name>
<keyword evidence="2 3" id="KW-0040">ANK repeat</keyword>
<dbReference type="SUPFAM" id="SSF48403">
    <property type="entry name" value="Ankyrin repeat"/>
    <property type="match status" value="1"/>
</dbReference>
<dbReference type="PANTHER" id="PTHR24189:SF71">
    <property type="entry name" value="ANKYRIN REPEAT DOMAIN 39"/>
    <property type="match status" value="1"/>
</dbReference>
<evidence type="ECO:0000256" key="2">
    <source>
        <dbReference type="ARBA" id="ARBA00023043"/>
    </source>
</evidence>
<evidence type="ECO:0000256" key="1">
    <source>
        <dbReference type="ARBA" id="ARBA00022737"/>
    </source>
</evidence>
<dbReference type="InterPro" id="IPR036770">
    <property type="entry name" value="Ankyrin_rpt-contain_sf"/>
</dbReference>
<gene>
    <name evidence="4" type="ORF">GCM10007298_01910</name>
</gene>
<dbReference type="PROSITE" id="PS50088">
    <property type="entry name" value="ANK_REPEAT"/>
    <property type="match status" value="2"/>
</dbReference>
<evidence type="ECO:0000313" key="5">
    <source>
        <dbReference type="Proteomes" id="UP000632454"/>
    </source>
</evidence>
<dbReference type="PANTHER" id="PTHR24189">
    <property type="entry name" value="MYOTROPHIN"/>
    <property type="match status" value="1"/>
</dbReference>
<feature type="repeat" description="ANK" evidence="3">
    <location>
        <begin position="253"/>
        <end position="285"/>
    </location>
</feature>
<evidence type="ECO:0008006" key="6">
    <source>
        <dbReference type="Google" id="ProtNLM"/>
    </source>
</evidence>
<accession>A0ABQ1U381</accession>
<dbReference type="Gene3D" id="1.25.40.20">
    <property type="entry name" value="Ankyrin repeat-containing domain"/>
    <property type="match status" value="3"/>
</dbReference>
<dbReference type="Pfam" id="PF00023">
    <property type="entry name" value="Ank"/>
    <property type="match status" value="1"/>
</dbReference>
<dbReference type="SMART" id="SM00248">
    <property type="entry name" value="ANK"/>
    <property type="match status" value="5"/>
</dbReference>
<organism evidence="4 5">
    <name type="scientific">Williamsia phyllosphaerae</name>
    <dbReference type="NCBI Taxonomy" id="885042"/>
    <lineage>
        <taxon>Bacteria</taxon>
        <taxon>Bacillati</taxon>
        <taxon>Actinomycetota</taxon>
        <taxon>Actinomycetes</taxon>
        <taxon>Mycobacteriales</taxon>
        <taxon>Nocardiaceae</taxon>
        <taxon>Williamsia</taxon>
    </lineage>
</organism>
<feature type="repeat" description="ANK" evidence="3">
    <location>
        <begin position="355"/>
        <end position="387"/>
    </location>
</feature>
<dbReference type="InterPro" id="IPR050745">
    <property type="entry name" value="Multifunctional_regulatory"/>
</dbReference>